<evidence type="ECO:0000313" key="2">
    <source>
        <dbReference type="Proteomes" id="UP000001862"/>
    </source>
</evidence>
<proteinExistence type="predicted"/>
<protein>
    <submittedName>
        <fullName evidence="1">Uncharacterized protein</fullName>
    </submittedName>
</protein>
<dbReference type="GeneID" id="6779493"/>
<reference evidence="2" key="1">
    <citation type="journal article" date="2009" name="Environ. Microbiol. Rep.">
        <title>Isolation and genomic characterization of the first phage infecting Iodobacteria: ?PLPE, a myovirus having a novel set of features.</title>
        <authorList>
            <person name="Leblanc C."/>
            <person name="Caumont-Sarcos A."/>
            <person name="Comeau A.M."/>
            <person name="Krisch H.M."/>
        </authorList>
    </citation>
    <scope>NUCLEOTIDE SEQUENCE [LARGE SCALE GENOMIC DNA]</scope>
</reference>
<dbReference type="EMBL" id="EU876853">
    <property type="protein sequence ID" value="ACG60354.1"/>
    <property type="molecule type" value="Genomic_DNA"/>
</dbReference>
<accession>B5AX51</accession>
<dbReference type="RefSeq" id="YP_002128466.1">
    <property type="nucleotide sequence ID" value="NC_011142.1"/>
</dbReference>
<organism evidence="1 2">
    <name type="scientific">Iodobacter phage PhiPLPE</name>
    <dbReference type="NCBI Taxonomy" id="551895"/>
    <lineage>
        <taxon>Viruses</taxon>
        <taxon>Duplodnaviria</taxon>
        <taxon>Heunggongvirae</taxon>
        <taxon>Uroviricota</taxon>
        <taxon>Caudoviricetes</taxon>
        <taxon>Iodovirus</taxon>
        <taxon>Iodovirus PLPE</taxon>
    </lineage>
</organism>
<dbReference type="KEGG" id="vg:6779493"/>
<keyword evidence="2" id="KW-1185">Reference proteome</keyword>
<evidence type="ECO:0000313" key="1">
    <source>
        <dbReference type="EMBL" id="ACG60354.1"/>
    </source>
</evidence>
<sequence length="108" mass="11621">MANTIPNTYLPAGQWVNLYADTGYSAGKQLRVQNLITNDVRIVVKATSPTDADGYTIIYPFQTLTNDTGDSGIWALCLSGGSVNCASVDSSPPTVYGFSSRFSSRFLQ</sequence>
<name>B5AX51_9CAUD</name>
<gene>
    <name evidence="1" type="ORF">phiPLPE_32</name>
</gene>
<dbReference type="Proteomes" id="UP000001862">
    <property type="component" value="Segment"/>
</dbReference>